<sequence length="63" mass="7104">MKFLPGARGPEKHHRTTRRTQWLYQGARRSSYRANENEFLRLATSAGVAKTNATGNGHHAQLV</sequence>
<gene>
    <name evidence="1" type="ORF">OCU04_011043</name>
</gene>
<keyword evidence="2" id="KW-1185">Reference proteome</keyword>
<dbReference type="EMBL" id="JAPEIS010000013">
    <property type="protein sequence ID" value="KAJ8060739.1"/>
    <property type="molecule type" value="Genomic_DNA"/>
</dbReference>
<comment type="caution">
    <text evidence="1">The sequence shown here is derived from an EMBL/GenBank/DDBJ whole genome shotgun (WGS) entry which is preliminary data.</text>
</comment>
<name>A0A9X0DFB8_9HELO</name>
<organism evidence="1 2">
    <name type="scientific">Sclerotinia nivalis</name>
    <dbReference type="NCBI Taxonomy" id="352851"/>
    <lineage>
        <taxon>Eukaryota</taxon>
        <taxon>Fungi</taxon>
        <taxon>Dikarya</taxon>
        <taxon>Ascomycota</taxon>
        <taxon>Pezizomycotina</taxon>
        <taxon>Leotiomycetes</taxon>
        <taxon>Helotiales</taxon>
        <taxon>Sclerotiniaceae</taxon>
        <taxon>Sclerotinia</taxon>
    </lineage>
</organism>
<protein>
    <submittedName>
        <fullName evidence="1">Uncharacterized protein</fullName>
    </submittedName>
</protein>
<dbReference type="Proteomes" id="UP001152300">
    <property type="component" value="Unassembled WGS sequence"/>
</dbReference>
<dbReference type="AlphaFoldDB" id="A0A9X0DFB8"/>
<accession>A0A9X0DFB8</accession>
<reference evidence="1" key="1">
    <citation type="submission" date="2022-11" db="EMBL/GenBank/DDBJ databases">
        <title>Genome Resource of Sclerotinia nivalis Strain SnTB1, a Plant Pathogen Isolated from American Ginseng.</title>
        <authorList>
            <person name="Fan S."/>
        </authorList>
    </citation>
    <scope>NUCLEOTIDE SEQUENCE</scope>
    <source>
        <strain evidence="1">SnTB1</strain>
    </source>
</reference>
<evidence type="ECO:0000313" key="2">
    <source>
        <dbReference type="Proteomes" id="UP001152300"/>
    </source>
</evidence>
<proteinExistence type="predicted"/>
<evidence type="ECO:0000313" key="1">
    <source>
        <dbReference type="EMBL" id="KAJ8060739.1"/>
    </source>
</evidence>